<dbReference type="Proteomes" id="UP000660729">
    <property type="component" value="Unassembled WGS sequence"/>
</dbReference>
<feature type="transmembrane region" description="Helical" evidence="1">
    <location>
        <begin position="338"/>
        <end position="361"/>
    </location>
</feature>
<dbReference type="EMBL" id="JABCIY010000122">
    <property type="protein sequence ID" value="KAF7192504.1"/>
    <property type="molecule type" value="Genomic_DNA"/>
</dbReference>
<keyword evidence="3" id="KW-1185">Reference proteome</keyword>
<organism evidence="2 3">
    <name type="scientific">Pseudocercospora fuligena</name>
    <dbReference type="NCBI Taxonomy" id="685502"/>
    <lineage>
        <taxon>Eukaryota</taxon>
        <taxon>Fungi</taxon>
        <taxon>Dikarya</taxon>
        <taxon>Ascomycota</taxon>
        <taxon>Pezizomycotina</taxon>
        <taxon>Dothideomycetes</taxon>
        <taxon>Dothideomycetidae</taxon>
        <taxon>Mycosphaerellales</taxon>
        <taxon>Mycosphaerellaceae</taxon>
        <taxon>Pseudocercospora</taxon>
    </lineage>
</organism>
<feature type="transmembrane region" description="Helical" evidence="1">
    <location>
        <begin position="190"/>
        <end position="215"/>
    </location>
</feature>
<evidence type="ECO:0000256" key="1">
    <source>
        <dbReference type="SAM" id="Phobius"/>
    </source>
</evidence>
<protein>
    <submittedName>
        <fullName evidence="2">Uncharacterized protein</fullName>
    </submittedName>
</protein>
<feature type="transmembrane region" description="Helical" evidence="1">
    <location>
        <begin position="313"/>
        <end position="332"/>
    </location>
</feature>
<feature type="transmembrane region" description="Helical" evidence="1">
    <location>
        <begin position="122"/>
        <end position="143"/>
    </location>
</feature>
<gene>
    <name evidence="2" type="ORF">HII31_06177</name>
</gene>
<keyword evidence="1" id="KW-0472">Membrane</keyword>
<feature type="transmembrane region" description="Helical" evidence="1">
    <location>
        <begin position="149"/>
        <end position="169"/>
    </location>
</feature>
<feature type="transmembrane region" description="Helical" evidence="1">
    <location>
        <begin position="235"/>
        <end position="257"/>
    </location>
</feature>
<keyword evidence="1" id="KW-1133">Transmembrane helix</keyword>
<feature type="transmembrane region" description="Helical" evidence="1">
    <location>
        <begin position="94"/>
        <end position="115"/>
    </location>
</feature>
<sequence>MTSHVPFLAVRPDAQYSSEVTTRDFADTNGIIDMETVRDTPAQAARALSASRVPAVVKFPLLVLLTFSLSSLLYSLVADFTGPELASVSRDLSAGWHIAVMVGWKLVELGIAWYMRFDYSDLAWLTLLSNVPHYFLLNTFYGIDYLAALVPLFIDVSTIAIPFALLRGMNRARDTSAPKTVNQAVAQDTGIQWVTGLLGASLYALVVYGSFYTWLPQYMVVHFDGLRSVQKAHDTTQFLLLAILGPVGYATTQFIFLPAIGSAANPGLTDPKLKPEKVPFNPETATFSETLAWNLGFSEAGFSRRAEILAKRTFILAASAFINTFVRAYVTIEGTEIVGAIGWASIWSLAAGVTGLAFSWVGDE</sequence>
<comment type="caution">
    <text evidence="2">The sequence shown here is derived from an EMBL/GenBank/DDBJ whole genome shotgun (WGS) entry which is preliminary data.</text>
</comment>
<accession>A0A8H6RJ83</accession>
<proteinExistence type="predicted"/>
<dbReference type="AlphaFoldDB" id="A0A8H6RJ83"/>
<dbReference type="OrthoDB" id="5394254at2759"/>
<name>A0A8H6RJ83_9PEZI</name>
<feature type="transmembrane region" description="Helical" evidence="1">
    <location>
        <begin position="55"/>
        <end position="74"/>
    </location>
</feature>
<reference evidence="2" key="1">
    <citation type="submission" date="2020-04" db="EMBL/GenBank/DDBJ databases">
        <title>Draft genome resource of the tomato pathogen Pseudocercospora fuligena.</title>
        <authorList>
            <person name="Zaccaron A."/>
        </authorList>
    </citation>
    <scope>NUCLEOTIDE SEQUENCE</scope>
    <source>
        <strain evidence="2">PF001</strain>
    </source>
</reference>
<evidence type="ECO:0000313" key="3">
    <source>
        <dbReference type="Proteomes" id="UP000660729"/>
    </source>
</evidence>
<keyword evidence="1" id="KW-0812">Transmembrane</keyword>
<evidence type="ECO:0000313" key="2">
    <source>
        <dbReference type="EMBL" id="KAF7192504.1"/>
    </source>
</evidence>